<accession>E9AI27</accession>
<keyword evidence="3" id="KW-1185">Reference proteome</keyword>
<dbReference type="Proteomes" id="UP000007258">
    <property type="component" value="Chromosome 7"/>
</dbReference>
<evidence type="ECO:0000256" key="1">
    <source>
        <dbReference type="SAM" id="SignalP"/>
    </source>
</evidence>
<gene>
    <name evidence="2" type="ORF">LBRM_07_0920_A</name>
</gene>
<dbReference type="PANTHER" id="PTHR40738:SF1">
    <property type="entry name" value="MEMBRANE-ASSOCIATED PROTEIN"/>
    <property type="match status" value="1"/>
</dbReference>
<reference evidence="2 3" key="1">
    <citation type="journal article" date="2007" name="Nat. Genet.">
        <title>Comparative genomic analysis of three Leishmania species that cause diverse human disease.</title>
        <authorList>
            <person name="Peacock C.S."/>
            <person name="Seeger K."/>
            <person name="Harris D."/>
            <person name="Murphy L."/>
            <person name="Ruiz J.C."/>
            <person name="Quail M.A."/>
            <person name="Peters N."/>
            <person name="Adlem E."/>
            <person name="Tivey A."/>
            <person name="Aslett M."/>
            <person name="Kerhornou A."/>
            <person name="Ivens A."/>
            <person name="Fraser A."/>
            <person name="Rajandream M.A."/>
            <person name="Carver T."/>
            <person name="Norbertczak H."/>
            <person name="Chillingworth T."/>
            <person name="Hance Z."/>
            <person name="Jagels K."/>
            <person name="Moule S."/>
            <person name="Ormond D."/>
            <person name="Rutter S."/>
            <person name="Squares R."/>
            <person name="Whitehead S."/>
            <person name="Rabbinowitsch E."/>
            <person name="Arrowsmith C."/>
            <person name="White B."/>
            <person name="Thurston S."/>
            <person name="Bringaud F."/>
            <person name="Baldauf S.L."/>
            <person name="Faulconbridge A."/>
            <person name="Jeffares D."/>
            <person name="Depledge D.P."/>
            <person name="Oyola S.O."/>
            <person name="Hilley J.D."/>
            <person name="Brito L.O."/>
            <person name="Tosi L.R."/>
            <person name="Barrell B."/>
            <person name="Cruz A.K."/>
            <person name="Mottram J.C."/>
            <person name="Smith D.F."/>
            <person name="Berriman M."/>
        </authorList>
    </citation>
    <scope>NUCLEOTIDE SEQUENCE [LARGE SCALE GENOMIC DNA]</scope>
    <source>
        <strain evidence="2 3">MHOM/BR/75/M2904</strain>
    </source>
</reference>
<feature type="non-terminal residue" evidence="2">
    <location>
        <position position="1127"/>
    </location>
</feature>
<dbReference type="AlphaFoldDB" id="E9AI27"/>
<proteinExistence type="predicted"/>
<dbReference type="RefSeq" id="XP_003722947.1">
    <property type="nucleotide sequence ID" value="XM_003722899.1"/>
</dbReference>
<feature type="chain" id="PRO_5003236128" evidence="1">
    <location>
        <begin position="30"/>
        <end position="1127"/>
    </location>
</feature>
<organism evidence="2 3">
    <name type="scientific">Leishmania braziliensis</name>
    <dbReference type="NCBI Taxonomy" id="5660"/>
    <lineage>
        <taxon>Eukaryota</taxon>
        <taxon>Discoba</taxon>
        <taxon>Euglenozoa</taxon>
        <taxon>Kinetoplastea</taxon>
        <taxon>Metakinetoplastina</taxon>
        <taxon>Trypanosomatida</taxon>
        <taxon>Trypanosomatidae</taxon>
        <taxon>Leishmaniinae</taxon>
        <taxon>Leishmania</taxon>
        <taxon>Leishmania braziliensis species complex</taxon>
    </lineage>
</organism>
<name>E9AI27_LEIBR</name>
<feature type="signal peptide" evidence="1">
    <location>
        <begin position="1"/>
        <end position="29"/>
    </location>
</feature>
<dbReference type="VEuPathDB" id="TriTrypDB:LbrM.07.0920.A"/>
<evidence type="ECO:0000313" key="3">
    <source>
        <dbReference type="Proteomes" id="UP000007258"/>
    </source>
</evidence>
<dbReference type="InParanoid" id="E9AI27"/>
<sequence length="1127" mass="114542">MRRPTSLCALVRAASVALALALLVPAASGAVGAAAAAMTVTTTPLLPLLDVPFHADVTGIGRGHRLFLSRRSDCSGASGVTSVCTLGSVVEGGSFVNGTCVFTVTSEALGVDLTSPRPTVPAVHWCSSAHPGASVGTLLLNVMITSPLYFYRMEDNELTFSDATPLGSVIGWSATPECGSPLPNHEDKTLISDRVVSLKYRGAVVYVCAAVPTVSGTMTAMALRTTLTGAHRYTISPTSGVRHRTIIIASTQPLSQYYLSRSALCIDADPPFQDKVGSLNPFIIIANAGTYYFCAATTPGKSAVYVPSSNSFTVEEYDVQPHTMYATLETPLTYGLDATGREEQLELALSTTADCMGGSLAIPWGTSMSWAVPKGGAYYACVRDRGEASTAGCVGAIAVTDAPALTFSPSPAVLGLPVSATVSHALGQEAVFSVRLSESGSCDSAGVTGETPRGSATATVRVPLRMPESVTYCVSNPLGDGGGGVGTPAGGAVYYALGTLRTRAYRVGHGALRTSTRMTIVLDSEVSLASGTSVALVLSHDASGACPDAMAAAAAVGEGSGMMTFAVSGASAALTPVVFASSGVWLVCVWDGVKSDAGYTAAAELQVYSNVAAVSTDMVLTGVSTEVTVSRLPPDARVTVTSSSTCSSPMKSIDTGTANGSGVAVLNVQSASTGLLLVCVGYPTAREWSSTDTGVEYAPAGTVRSAEARVYPSIAYVGETTTLSFAGIGGMSLAGHTAVLLPGAASCGGLNSRVPRLRLSGPDATSAVSYGTVGGGALAQGVVYRVCVGKSVGDGYSDAGVVASMEVPAVSTDPPVPVRGLPVRLHLPPRFTSTAAVTFYVVVGGGATCSGDLSGVDVYGSGSVDRVSGAAAAFVAPARASGVDAVRVCVGSNASLVSDSLGYALGATLRLEQFHTSMVYLQRGVPNLLSGAPMASTGSLHVVACDGAECGADGADGVCRAMMAQGATSSATSVLDVPLGPCLLCQRVTWGTVTSVVGSNTTVEVVEPFGMTLSVDPSDIRAYVPFGVTMSGGPGGASAGRADYRLTVQPASVPCAESAAESQSFVVGGGTTELTITDIAPVHRIHFCVRPSPVDAFEVLTGTLRYYLASCRGARRPCHDSNLRRSD</sequence>
<keyword evidence="1" id="KW-0732">Signal</keyword>
<dbReference type="PANTHER" id="PTHR40738">
    <property type="entry name" value="MEMBRANE-ASSOCIATED PROTEIN"/>
    <property type="match status" value="1"/>
</dbReference>
<dbReference type="EMBL" id="FR798981">
    <property type="protein sequence ID" value="CBZ14432.1"/>
    <property type="molecule type" value="Genomic_DNA"/>
</dbReference>
<dbReference type="KEGG" id="lbz:LBRM_07_0920_A"/>
<dbReference type="GeneID" id="12983493"/>
<reference evidence="2 3" key="2">
    <citation type="journal article" date="2011" name="Genome Res.">
        <title>Chromosome and gene copy number variation allow major structural change between species and strains of Leishmania.</title>
        <authorList>
            <person name="Rogers M.B."/>
            <person name="Hilley J.D."/>
            <person name="Dickens N.J."/>
            <person name="Wilkes J."/>
            <person name="Bates P.A."/>
            <person name="Depledge D.P."/>
            <person name="Harris D."/>
            <person name="Her Y."/>
            <person name="Herzyk P."/>
            <person name="Imamura H."/>
            <person name="Otto T.D."/>
            <person name="Sanders M."/>
            <person name="Seeger K."/>
            <person name="Dujardin J.C."/>
            <person name="Berriman M."/>
            <person name="Smith D.F."/>
            <person name="Hertz-Fowler C."/>
            <person name="Mottram J.C."/>
        </authorList>
    </citation>
    <scope>NUCLEOTIDE SEQUENCE [LARGE SCALE GENOMIC DNA]</scope>
    <source>
        <strain evidence="2 3">MHOM/BR/75/M2904</strain>
    </source>
</reference>
<evidence type="ECO:0000313" key="2">
    <source>
        <dbReference type="EMBL" id="CBZ14432.1"/>
    </source>
</evidence>
<protein>
    <submittedName>
        <fullName evidence="2">Uncharacterized protein</fullName>
    </submittedName>
</protein>